<name>A0AA42X0X4_SPHYA</name>
<keyword evidence="3" id="KW-0012">Acyltransferase</keyword>
<feature type="domain" description="Malonyl-CoA:ACP transacylase (MAT)" evidence="6">
    <location>
        <begin position="5"/>
        <end position="291"/>
    </location>
</feature>
<comment type="catalytic activity">
    <reaction evidence="4">
        <text>holo-[ACP] + malonyl-CoA = malonyl-[ACP] + CoA</text>
        <dbReference type="Rhea" id="RHEA:41792"/>
        <dbReference type="Rhea" id="RHEA-COMP:9623"/>
        <dbReference type="Rhea" id="RHEA-COMP:9685"/>
        <dbReference type="ChEBI" id="CHEBI:57287"/>
        <dbReference type="ChEBI" id="CHEBI:57384"/>
        <dbReference type="ChEBI" id="CHEBI:64479"/>
        <dbReference type="ChEBI" id="CHEBI:78449"/>
        <dbReference type="EC" id="2.3.1.39"/>
    </reaction>
</comment>
<dbReference type="Gene3D" id="3.20.20.70">
    <property type="entry name" value="Aldolase class I"/>
    <property type="match status" value="2"/>
</dbReference>
<organism evidence="7 8">
    <name type="scientific">Sphingobium yanoikuyae</name>
    <name type="common">Sphingomonas yanoikuyae</name>
    <dbReference type="NCBI Taxonomy" id="13690"/>
    <lineage>
        <taxon>Bacteria</taxon>
        <taxon>Pseudomonadati</taxon>
        <taxon>Pseudomonadota</taxon>
        <taxon>Alphaproteobacteria</taxon>
        <taxon>Sphingomonadales</taxon>
        <taxon>Sphingomonadaceae</taxon>
        <taxon>Sphingobium</taxon>
    </lineage>
</organism>
<evidence type="ECO:0000256" key="3">
    <source>
        <dbReference type="ARBA" id="ARBA00023315"/>
    </source>
</evidence>
<evidence type="ECO:0000256" key="2">
    <source>
        <dbReference type="ARBA" id="ARBA00022679"/>
    </source>
</evidence>
<dbReference type="InterPro" id="IPR001227">
    <property type="entry name" value="Ac_transferase_dom_sf"/>
</dbReference>
<dbReference type="InterPro" id="IPR050858">
    <property type="entry name" value="Mal-CoA-ACP_Trans/PKS_FabD"/>
</dbReference>
<gene>
    <name evidence="7" type="ORF">N5J77_28250</name>
</gene>
<dbReference type="SUPFAM" id="SSF55048">
    <property type="entry name" value="Probable ACP-binding domain of malonyl-CoA ACP transacylase"/>
    <property type="match status" value="1"/>
</dbReference>
<dbReference type="InterPro" id="IPR016035">
    <property type="entry name" value="Acyl_Trfase/lysoPLipase"/>
</dbReference>
<dbReference type="PANTHER" id="PTHR42681">
    <property type="entry name" value="MALONYL-COA-ACYL CARRIER PROTEIN TRANSACYLASE, MITOCHONDRIAL"/>
    <property type="match status" value="1"/>
</dbReference>
<dbReference type="SMART" id="SM00827">
    <property type="entry name" value="PKS_AT"/>
    <property type="match status" value="1"/>
</dbReference>
<dbReference type="Pfam" id="PF00698">
    <property type="entry name" value="Acyl_transf_1"/>
    <property type="match status" value="1"/>
</dbReference>
<dbReference type="InterPro" id="IPR013785">
    <property type="entry name" value="Aldolase_TIM"/>
</dbReference>
<keyword evidence="2" id="KW-0808">Transferase</keyword>
<evidence type="ECO:0000256" key="1">
    <source>
        <dbReference type="ARBA" id="ARBA00013258"/>
    </source>
</evidence>
<evidence type="ECO:0000313" key="8">
    <source>
        <dbReference type="Proteomes" id="UP001162318"/>
    </source>
</evidence>
<dbReference type="EC" id="2.3.1.39" evidence="1"/>
<dbReference type="Pfam" id="PF03060">
    <property type="entry name" value="NMO"/>
    <property type="match status" value="1"/>
</dbReference>
<dbReference type="InterPro" id="IPR016036">
    <property type="entry name" value="Malonyl_transacylase_ACP-bd"/>
</dbReference>
<feature type="region of interest" description="Disordered" evidence="5">
    <location>
        <begin position="298"/>
        <end position="337"/>
    </location>
</feature>
<dbReference type="Pfam" id="PF21607">
    <property type="entry name" value="FabD_helical_ins"/>
    <property type="match status" value="1"/>
</dbReference>
<accession>A0AA42X0X4</accession>
<dbReference type="Gene3D" id="3.30.70.250">
    <property type="entry name" value="Malonyl-CoA ACP transacylase, ACP-binding"/>
    <property type="match status" value="1"/>
</dbReference>
<evidence type="ECO:0000259" key="6">
    <source>
        <dbReference type="SMART" id="SM00827"/>
    </source>
</evidence>
<evidence type="ECO:0000313" key="7">
    <source>
        <dbReference type="EMBL" id="MDH2135025.1"/>
    </source>
</evidence>
<dbReference type="GO" id="GO:0004314">
    <property type="term" value="F:[acyl-carrier-protein] S-malonyltransferase activity"/>
    <property type="evidence" value="ECO:0007669"/>
    <property type="project" value="UniProtKB-EC"/>
</dbReference>
<dbReference type="Gene3D" id="3.40.366.10">
    <property type="entry name" value="Malonyl-Coenzyme A Acyl Carrier Protein, domain 2"/>
    <property type="match status" value="1"/>
</dbReference>
<dbReference type="InterPro" id="IPR049489">
    <property type="entry name" value="FabD-like_helical_ins"/>
</dbReference>
<dbReference type="AlphaFoldDB" id="A0AA42X0X4"/>
<feature type="compositionally biased region" description="Basic and acidic residues" evidence="5">
    <location>
        <begin position="315"/>
        <end position="326"/>
    </location>
</feature>
<proteinExistence type="predicted"/>
<dbReference type="InterPro" id="IPR014043">
    <property type="entry name" value="Acyl_transferase_dom"/>
</dbReference>
<dbReference type="Proteomes" id="UP001162318">
    <property type="component" value="Unassembled WGS sequence"/>
</dbReference>
<dbReference type="GO" id="GO:0006633">
    <property type="term" value="P:fatty acid biosynthetic process"/>
    <property type="evidence" value="ECO:0007669"/>
    <property type="project" value="TreeGrafter"/>
</dbReference>
<evidence type="ECO:0000256" key="5">
    <source>
        <dbReference type="SAM" id="MobiDB-lite"/>
    </source>
</evidence>
<dbReference type="EMBL" id="JAOCKX010000082">
    <property type="protein sequence ID" value="MDH2135025.1"/>
    <property type="molecule type" value="Genomic_DNA"/>
</dbReference>
<dbReference type="RefSeq" id="WP_279776373.1">
    <property type="nucleotide sequence ID" value="NZ_JAOCKX010000082.1"/>
</dbReference>
<comment type="caution">
    <text evidence="7">The sequence shown here is derived from an EMBL/GenBank/DDBJ whole genome shotgun (WGS) entry which is preliminary data.</text>
</comment>
<dbReference type="SUPFAM" id="SSF52151">
    <property type="entry name" value="FabD/lysophospholipase-like"/>
    <property type="match status" value="1"/>
</dbReference>
<reference evidence="7" key="1">
    <citation type="submission" date="2022-09" db="EMBL/GenBank/DDBJ databases">
        <title>Intensive care unit water sources are persistently colonized with multi-drug resistant bacteria and are the site of extensive horizontal gene transfer of antibiotic resistance genes.</title>
        <authorList>
            <person name="Diorio-Toth L."/>
        </authorList>
    </citation>
    <scope>NUCLEOTIDE SEQUENCE</scope>
    <source>
        <strain evidence="7">GD03659</strain>
    </source>
</reference>
<dbReference type="InterPro" id="IPR014179">
    <property type="entry name" value="PfaD-like_TIM-barrel"/>
</dbReference>
<sequence>MRALIFPGQGAQYPGMEKELFERFPNELRILDDALGCSAREICQDDKDGRLNFTKYTQPIIYTVNALSYQSICEDDPNLVSCGYTTGHSLGEYNALLAAGAFDFSTGLRLVIRRGALMAEAASGAMIAVIGVSASSIEARVADLRLRSTVISNFNSAQQLVVSGEQSEIALLYNSLDAAGARTARLNVSGAFHSPLMRDARNKFAQLCKEVEFRDPKVAVIANATARPYLEGAVANTLVDQITSPVKWAQTIEFLASQGVSEIVEVGAGAAPHGRRAMLSKFVAQTLRPEDGWSMIGHKTMRQPKPAPDQQNVDRSTELKPMPIRDEEPESSMSMPGERLGSEVFRARYGLKYAYVAGSMYRGIASVALVCSMAKAGMLSFLGTGGMDVAEIKRSLDCIRVNVDEFPFGANLLANYDDPQIERQTIDLYLREGIKVVEASAFMEITLPLAYYRCSGLYQDAQGQVCSRNHVVAKVSRLEVAEAFMRPIPDGLLSELLARGEITPHQERLARLVPVANDICVEADSGGHTDRGIAMVLFPEMRRLRDRIVGEQGYAEVLHIGLAGGIGTPDAVAAAFLAGADFVLTGSINQCTIEAGASDLVKDLLQEMGVHDTEYAPAGDLFEAGSKVQVLKRGVLFPVRANKLFALYSNFDSVDEIPEKTRRLIEQTYFKKTIEDVWSDVSSRLQRMGRVEELEVISSNSKRKMSAIFKWYFGHSTRVALDGVQGEIINFQVHTGPALGAFNAWVRGSPLESWRSRNVDVIALRMMEEAEAVIKDRSRALTGQFDSVRADNR</sequence>
<evidence type="ECO:0000256" key="4">
    <source>
        <dbReference type="ARBA" id="ARBA00048462"/>
    </source>
</evidence>
<dbReference type="NCBIfam" id="TIGR02814">
    <property type="entry name" value="pfaD_fam"/>
    <property type="match status" value="1"/>
</dbReference>
<dbReference type="SUPFAM" id="SSF51412">
    <property type="entry name" value="Inosine monophosphate dehydrogenase (IMPDH)"/>
    <property type="match status" value="1"/>
</dbReference>
<dbReference type="PANTHER" id="PTHR42681:SF1">
    <property type="entry name" value="MALONYL-COA-ACYL CARRIER PROTEIN TRANSACYLASE, MITOCHONDRIAL"/>
    <property type="match status" value="1"/>
</dbReference>
<protein>
    <recommendedName>
        <fullName evidence="1">[acyl-carrier-protein] S-malonyltransferase</fullName>
        <ecNumber evidence="1">2.3.1.39</ecNumber>
    </recommendedName>
</protein>